<evidence type="ECO:0000313" key="2">
    <source>
        <dbReference type="Proteomes" id="UP001066276"/>
    </source>
</evidence>
<dbReference type="EMBL" id="JANPWB010000002">
    <property type="protein sequence ID" value="KAJ1208930.1"/>
    <property type="molecule type" value="Genomic_DNA"/>
</dbReference>
<protein>
    <submittedName>
        <fullName evidence="1">Uncharacterized protein</fullName>
    </submittedName>
</protein>
<proteinExistence type="predicted"/>
<accession>A0AAV7W7S3</accession>
<gene>
    <name evidence="1" type="ORF">NDU88_004309</name>
</gene>
<sequence length="129" mass="14021">MCAVGPSAVLYVAETLETSREMPTGKLHGKPVSKSMRELLFLETLKQPCTMAAARGMPPPDHSSTRSGSAQDIAMERILQEMKAVGHRLEGLGHNISAQEADPKSIHLDIVGFQNQVTDLEQRISPEEG</sequence>
<comment type="caution">
    <text evidence="1">The sequence shown here is derived from an EMBL/GenBank/DDBJ whole genome shotgun (WGS) entry which is preliminary data.</text>
</comment>
<dbReference type="Proteomes" id="UP001066276">
    <property type="component" value="Chromosome 1_2"/>
</dbReference>
<organism evidence="1 2">
    <name type="scientific">Pleurodeles waltl</name>
    <name type="common">Iberian ribbed newt</name>
    <dbReference type="NCBI Taxonomy" id="8319"/>
    <lineage>
        <taxon>Eukaryota</taxon>
        <taxon>Metazoa</taxon>
        <taxon>Chordata</taxon>
        <taxon>Craniata</taxon>
        <taxon>Vertebrata</taxon>
        <taxon>Euteleostomi</taxon>
        <taxon>Amphibia</taxon>
        <taxon>Batrachia</taxon>
        <taxon>Caudata</taxon>
        <taxon>Salamandroidea</taxon>
        <taxon>Salamandridae</taxon>
        <taxon>Pleurodelinae</taxon>
        <taxon>Pleurodeles</taxon>
    </lineage>
</organism>
<keyword evidence="2" id="KW-1185">Reference proteome</keyword>
<name>A0AAV7W7S3_PLEWA</name>
<dbReference type="AlphaFoldDB" id="A0AAV7W7S3"/>
<evidence type="ECO:0000313" key="1">
    <source>
        <dbReference type="EMBL" id="KAJ1208930.1"/>
    </source>
</evidence>
<reference evidence="1" key="1">
    <citation type="journal article" date="2022" name="bioRxiv">
        <title>Sequencing and chromosome-scale assembly of the giantPleurodeles waltlgenome.</title>
        <authorList>
            <person name="Brown T."/>
            <person name="Elewa A."/>
            <person name="Iarovenko S."/>
            <person name="Subramanian E."/>
            <person name="Araus A.J."/>
            <person name="Petzold A."/>
            <person name="Susuki M."/>
            <person name="Suzuki K.-i.T."/>
            <person name="Hayashi T."/>
            <person name="Toyoda A."/>
            <person name="Oliveira C."/>
            <person name="Osipova E."/>
            <person name="Leigh N.D."/>
            <person name="Simon A."/>
            <person name="Yun M.H."/>
        </authorList>
    </citation>
    <scope>NUCLEOTIDE SEQUENCE</scope>
    <source>
        <strain evidence="1">20211129_DDA</strain>
        <tissue evidence="1">Liver</tissue>
    </source>
</reference>